<dbReference type="AlphaFoldDB" id="A0A6G0T5Y0"/>
<gene>
    <name evidence="1" type="ORF">AGLY_014365</name>
</gene>
<reference evidence="1 2" key="1">
    <citation type="submission" date="2019-08" db="EMBL/GenBank/DDBJ databases">
        <title>The genome of the soybean aphid Biotype 1, its phylome, world population structure and adaptation to the North American continent.</title>
        <authorList>
            <person name="Giordano R."/>
            <person name="Donthu R.K."/>
            <person name="Hernandez A.G."/>
            <person name="Wright C.L."/>
            <person name="Zimin A.V."/>
        </authorList>
    </citation>
    <scope>NUCLEOTIDE SEQUENCE [LARGE SCALE GENOMIC DNA]</scope>
    <source>
        <tissue evidence="1">Whole aphids</tissue>
    </source>
</reference>
<protein>
    <submittedName>
        <fullName evidence="1">Uncharacterized protein</fullName>
    </submittedName>
</protein>
<evidence type="ECO:0000313" key="2">
    <source>
        <dbReference type="Proteomes" id="UP000475862"/>
    </source>
</evidence>
<evidence type="ECO:0000313" key="1">
    <source>
        <dbReference type="EMBL" id="KAE9525297.1"/>
    </source>
</evidence>
<sequence>MLTNVRTFFIVIDFTLKSTGNIFLPRYFQYELDLIIYQKSPLKLKSIFSTKKNTIIKLKNTDCCKINRYLHYSLKIQKYTYLKIVNYLRKSSLYQLKQEYRTICNFGNKLFNSKLRKDNQINNYNMSFSNAVKSLKPSTYSYNMKLIRTCGQQAEPTVAPQNIIDLREAERRACKKLQNKNQLINCVLISKTKF</sequence>
<dbReference type="Proteomes" id="UP000475862">
    <property type="component" value="Unassembled WGS sequence"/>
</dbReference>
<proteinExistence type="predicted"/>
<name>A0A6G0T5Y0_APHGL</name>
<dbReference type="EMBL" id="VYZN01000061">
    <property type="protein sequence ID" value="KAE9525297.1"/>
    <property type="molecule type" value="Genomic_DNA"/>
</dbReference>
<organism evidence="1 2">
    <name type="scientific">Aphis glycines</name>
    <name type="common">Soybean aphid</name>
    <dbReference type="NCBI Taxonomy" id="307491"/>
    <lineage>
        <taxon>Eukaryota</taxon>
        <taxon>Metazoa</taxon>
        <taxon>Ecdysozoa</taxon>
        <taxon>Arthropoda</taxon>
        <taxon>Hexapoda</taxon>
        <taxon>Insecta</taxon>
        <taxon>Pterygota</taxon>
        <taxon>Neoptera</taxon>
        <taxon>Paraneoptera</taxon>
        <taxon>Hemiptera</taxon>
        <taxon>Sternorrhyncha</taxon>
        <taxon>Aphidomorpha</taxon>
        <taxon>Aphidoidea</taxon>
        <taxon>Aphididae</taxon>
        <taxon>Aphidini</taxon>
        <taxon>Aphis</taxon>
        <taxon>Aphis</taxon>
    </lineage>
</organism>
<accession>A0A6G0T5Y0</accession>
<comment type="caution">
    <text evidence="1">The sequence shown here is derived from an EMBL/GenBank/DDBJ whole genome shotgun (WGS) entry which is preliminary data.</text>
</comment>
<keyword evidence="2" id="KW-1185">Reference proteome</keyword>